<name>A0AAD4FAA0_9PLEO</name>
<keyword evidence="2" id="KW-0436">Ligase</keyword>
<feature type="region of interest" description="Disordered" evidence="1">
    <location>
        <begin position="27"/>
        <end position="46"/>
    </location>
</feature>
<dbReference type="Proteomes" id="UP001199106">
    <property type="component" value="Unassembled WGS sequence"/>
</dbReference>
<organism evidence="2 3">
    <name type="scientific">Alternaria panax</name>
    <dbReference type="NCBI Taxonomy" id="48097"/>
    <lineage>
        <taxon>Eukaryota</taxon>
        <taxon>Fungi</taxon>
        <taxon>Dikarya</taxon>
        <taxon>Ascomycota</taxon>
        <taxon>Pezizomycotina</taxon>
        <taxon>Dothideomycetes</taxon>
        <taxon>Pleosporomycetidae</taxon>
        <taxon>Pleosporales</taxon>
        <taxon>Pleosporineae</taxon>
        <taxon>Pleosporaceae</taxon>
        <taxon>Alternaria</taxon>
        <taxon>Alternaria sect. Panax</taxon>
    </lineage>
</organism>
<evidence type="ECO:0000256" key="1">
    <source>
        <dbReference type="SAM" id="MobiDB-lite"/>
    </source>
</evidence>
<accession>A0AAD4FAA0</accession>
<dbReference type="EC" id="6.2.1.-" evidence="2"/>
<reference evidence="2" key="1">
    <citation type="submission" date="2021-07" db="EMBL/GenBank/DDBJ databases">
        <title>Genome Resource of American Ginseng Black Spot Pathogen Alternaria panax.</title>
        <authorList>
            <person name="Qiu C."/>
            <person name="Wang W."/>
            <person name="Liu Z."/>
        </authorList>
    </citation>
    <scope>NUCLEOTIDE SEQUENCE</scope>
    <source>
        <strain evidence="2">BNCC115425</strain>
    </source>
</reference>
<dbReference type="AlphaFoldDB" id="A0AAD4FAA0"/>
<dbReference type="GO" id="GO:0016874">
    <property type="term" value="F:ligase activity"/>
    <property type="evidence" value="ECO:0007669"/>
    <property type="project" value="UniProtKB-KW"/>
</dbReference>
<evidence type="ECO:0000313" key="2">
    <source>
        <dbReference type="EMBL" id="KAG9186367.1"/>
    </source>
</evidence>
<sequence length="124" mass="13869">MRLDDKDVPEGSVGEIASGVDVRLSEGDEEEVLVKSPEEEIPSTPLSKSDTYAYVLTIDDLRRDLRERLAGYKLPTLLRFADRELPKTVTGKVQKKILGPRFFPADHRNPEVQKCVACSTLAKL</sequence>
<comment type="caution">
    <text evidence="2">The sequence shown here is derived from an EMBL/GenBank/DDBJ whole genome shotgun (WGS) entry which is preliminary data.</text>
</comment>
<gene>
    <name evidence="2" type="ORF">G6011_02923</name>
</gene>
<dbReference type="EMBL" id="JAANER010000009">
    <property type="protein sequence ID" value="KAG9186367.1"/>
    <property type="molecule type" value="Genomic_DNA"/>
</dbReference>
<protein>
    <submittedName>
        <fullName evidence="2">Malonyl-CoA/methylmalonyl-CoA synthetase</fullName>
        <ecNumber evidence="2">6.2.1.-</ecNumber>
    </submittedName>
</protein>
<evidence type="ECO:0000313" key="3">
    <source>
        <dbReference type="Proteomes" id="UP001199106"/>
    </source>
</evidence>
<dbReference type="InterPro" id="IPR045851">
    <property type="entry name" value="AMP-bd_C_sf"/>
</dbReference>
<proteinExistence type="predicted"/>
<dbReference type="Gene3D" id="3.30.300.30">
    <property type="match status" value="1"/>
</dbReference>
<keyword evidence="3" id="KW-1185">Reference proteome</keyword>
<dbReference type="SUPFAM" id="SSF56801">
    <property type="entry name" value="Acetyl-CoA synthetase-like"/>
    <property type="match status" value="1"/>
</dbReference>